<comment type="caution">
    <text evidence="2">The sequence shown here is derived from an EMBL/GenBank/DDBJ whole genome shotgun (WGS) entry which is preliminary data.</text>
</comment>
<protein>
    <submittedName>
        <fullName evidence="2">Alpha/beta hydrolase</fullName>
    </submittedName>
</protein>
<dbReference type="InterPro" id="IPR029058">
    <property type="entry name" value="AB_hydrolase_fold"/>
</dbReference>
<dbReference type="PRINTS" id="PR00111">
    <property type="entry name" value="ABHYDROLASE"/>
</dbReference>
<sequence>MNHREDAFEGAGGIRLFSQLWRPEGKPRAVLAIVHGFGEHSGRYLNIARRYVPLGYAVHAFDLRGHGRSPGQRGHVNAWAEYREDLQAFLAYSAKKAPGCPVFLFGHSLGSLIALDYVLHHPEGVQGLILSGTAVDPVAVAKPLLVAIARFLSRFWPSFRLKVKLDPGALSRLPNIAGEYLSDPLVHGDASARWGTEALGAIAWVKAHASELKLPLLVLHGEADRLNSLAGAQQVFDAAGSSEKRLALLPGGFHEPHNDSGREKIFMVLEEFLGARLAAAAA</sequence>
<evidence type="ECO:0000313" key="3">
    <source>
        <dbReference type="Proteomes" id="UP001291309"/>
    </source>
</evidence>
<dbReference type="InterPro" id="IPR022742">
    <property type="entry name" value="Hydrolase_4"/>
</dbReference>
<accession>A0ABU5HG66</accession>
<dbReference type="Gene3D" id="3.40.50.1820">
    <property type="entry name" value="alpha/beta hydrolase"/>
    <property type="match status" value="1"/>
</dbReference>
<dbReference type="Proteomes" id="UP001291309">
    <property type="component" value="Unassembled WGS sequence"/>
</dbReference>
<keyword evidence="3" id="KW-1185">Reference proteome</keyword>
<reference evidence="2 3" key="1">
    <citation type="submission" date="2023-12" db="EMBL/GenBank/DDBJ databases">
        <title>the genome sequence of Hyalangium sp. s54d21.</title>
        <authorList>
            <person name="Zhang X."/>
        </authorList>
    </citation>
    <scope>NUCLEOTIDE SEQUENCE [LARGE SCALE GENOMIC DNA]</scope>
    <source>
        <strain evidence="3">s54d21</strain>
    </source>
</reference>
<gene>
    <name evidence="2" type="ORF">SYV04_39100</name>
</gene>
<feature type="domain" description="Serine aminopeptidase S33" evidence="1">
    <location>
        <begin position="26"/>
        <end position="260"/>
    </location>
</feature>
<dbReference type="RefSeq" id="WP_321551174.1">
    <property type="nucleotide sequence ID" value="NZ_JAXIVS010000020.1"/>
</dbReference>
<keyword evidence="2" id="KW-0378">Hydrolase</keyword>
<proteinExistence type="predicted"/>
<dbReference type="InterPro" id="IPR000073">
    <property type="entry name" value="AB_hydrolase_1"/>
</dbReference>
<dbReference type="InterPro" id="IPR051044">
    <property type="entry name" value="MAG_DAG_Lipase"/>
</dbReference>
<evidence type="ECO:0000313" key="2">
    <source>
        <dbReference type="EMBL" id="MDY7232460.1"/>
    </source>
</evidence>
<dbReference type="Pfam" id="PF12146">
    <property type="entry name" value="Hydrolase_4"/>
    <property type="match status" value="1"/>
</dbReference>
<dbReference type="SUPFAM" id="SSF53474">
    <property type="entry name" value="alpha/beta-Hydrolases"/>
    <property type="match status" value="1"/>
</dbReference>
<organism evidence="2 3">
    <name type="scientific">Hyalangium rubrum</name>
    <dbReference type="NCBI Taxonomy" id="3103134"/>
    <lineage>
        <taxon>Bacteria</taxon>
        <taxon>Pseudomonadati</taxon>
        <taxon>Myxococcota</taxon>
        <taxon>Myxococcia</taxon>
        <taxon>Myxococcales</taxon>
        <taxon>Cystobacterineae</taxon>
        <taxon>Archangiaceae</taxon>
        <taxon>Hyalangium</taxon>
    </lineage>
</organism>
<name>A0ABU5HG66_9BACT</name>
<evidence type="ECO:0000259" key="1">
    <source>
        <dbReference type="Pfam" id="PF12146"/>
    </source>
</evidence>
<dbReference type="EMBL" id="JAXIVS010000020">
    <property type="protein sequence ID" value="MDY7232460.1"/>
    <property type="molecule type" value="Genomic_DNA"/>
</dbReference>
<dbReference type="GO" id="GO:0016787">
    <property type="term" value="F:hydrolase activity"/>
    <property type="evidence" value="ECO:0007669"/>
    <property type="project" value="UniProtKB-KW"/>
</dbReference>
<dbReference type="PANTHER" id="PTHR11614">
    <property type="entry name" value="PHOSPHOLIPASE-RELATED"/>
    <property type="match status" value="1"/>
</dbReference>